<accession>A0ABN0XQR8</accession>
<feature type="transmembrane region" description="Helical" evidence="8">
    <location>
        <begin position="97"/>
        <end position="116"/>
    </location>
</feature>
<evidence type="ECO:0000256" key="7">
    <source>
        <dbReference type="ARBA" id="ARBA00023136"/>
    </source>
</evidence>
<feature type="transmembrane region" description="Helical" evidence="8">
    <location>
        <begin position="278"/>
        <end position="300"/>
    </location>
</feature>
<evidence type="ECO:0000313" key="10">
    <source>
        <dbReference type="EMBL" id="GAA0370430.1"/>
    </source>
</evidence>
<gene>
    <name evidence="10" type="ORF">GCM10010151_70450</name>
</gene>
<feature type="domain" description="Major facilitator superfamily (MFS) profile" evidence="9">
    <location>
        <begin position="31"/>
        <end position="466"/>
    </location>
</feature>
<dbReference type="InterPro" id="IPR020846">
    <property type="entry name" value="MFS_dom"/>
</dbReference>
<dbReference type="EMBL" id="BAAABM010000069">
    <property type="protein sequence ID" value="GAA0370430.1"/>
    <property type="molecule type" value="Genomic_DNA"/>
</dbReference>
<dbReference type="PANTHER" id="PTHR42718">
    <property type="entry name" value="MAJOR FACILITATOR SUPERFAMILY MULTIDRUG TRANSPORTER MFSC"/>
    <property type="match status" value="1"/>
</dbReference>
<keyword evidence="3" id="KW-0813">Transport</keyword>
<protein>
    <submittedName>
        <fullName evidence="10">MFS transporter</fullName>
    </submittedName>
</protein>
<dbReference type="PANTHER" id="PTHR42718:SF9">
    <property type="entry name" value="MAJOR FACILITATOR SUPERFAMILY MULTIDRUG TRANSPORTER MFSC"/>
    <property type="match status" value="1"/>
</dbReference>
<name>A0ABN0XQR8_9ACTN</name>
<keyword evidence="6 8" id="KW-1133">Transmembrane helix</keyword>
<evidence type="ECO:0000259" key="9">
    <source>
        <dbReference type="PROSITE" id="PS50850"/>
    </source>
</evidence>
<evidence type="ECO:0000256" key="1">
    <source>
        <dbReference type="ARBA" id="ARBA00004651"/>
    </source>
</evidence>
<dbReference type="InterPro" id="IPR011701">
    <property type="entry name" value="MFS"/>
</dbReference>
<evidence type="ECO:0000256" key="5">
    <source>
        <dbReference type="ARBA" id="ARBA00022692"/>
    </source>
</evidence>
<dbReference type="Gene3D" id="1.20.1720.10">
    <property type="entry name" value="Multidrug resistance protein D"/>
    <property type="match status" value="1"/>
</dbReference>
<dbReference type="SUPFAM" id="SSF103473">
    <property type="entry name" value="MFS general substrate transporter"/>
    <property type="match status" value="1"/>
</dbReference>
<evidence type="ECO:0000256" key="8">
    <source>
        <dbReference type="SAM" id="Phobius"/>
    </source>
</evidence>
<dbReference type="Proteomes" id="UP001501822">
    <property type="component" value="Unassembled WGS sequence"/>
</dbReference>
<feature type="transmembrane region" description="Helical" evidence="8">
    <location>
        <begin position="243"/>
        <end position="266"/>
    </location>
</feature>
<feature type="transmembrane region" description="Helical" evidence="8">
    <location>
        <begin position="28"/>
        <end position="46"/>
    </location>
</feature>
<dbReference type="InterPro" id="IPR036259">
    <property type="entry name" value="MFS_trans_sf"/>
</dbReference>
<feature type="transmembrane region" description="Helical" evidence="8">
    <location>
        <begin position="350"/>
        <end position="369"/>
    </location>
</feature>
<evidence type="ECO:0000256" key="2">
    <source>
        <dbReference type="ARBA" id="ARBA00008537"/>
    </source>
</evidence>
<feature type="transmembrane region" description="Helical" evidence="8">
    <location>
        <begin position="157"/>
        <end position="178"/>
    </location>
</feature>
<sequence>MALVETIAGEHRGMVTLRSDSDIRPRTGALPLVAICLGYFLVIIDATAVNLSLPALGRDLGGGMGVLQWVVDGYTLTFATLLLSAGALGDRVGPHRVFCAGLSLFTVASAACGLAPDAGALVAARLVQGAAAAVLVPSSLALLQAAHPDARARARAVGVWGGVAGVAAASGPVLGGVLTDAASWRLVFFINVPIGLAGLLFTVRHVVRPEGHGRRGLDLGAQLAVVGALGLLTFALIEARTRGWVSPVVLGGLAVAALSAAAFVAAERRAANPMLPLGLFRGAAFSGGNAVGLLINLGFYGQLFVLSLFFQDVRRMSPTLAGLALVPEGILVSLASYLSGRMTGRSGTRTTMLIGLVTGAAGLFALTAVGPGTPYPLLMVPLMAAGFGMAFTMPAATTTVIEAAPPERAGVASGAVNTARQMGSTIGVALLGTLGAGGHLAAPMAGAGAAFLTGALVVAAMVRGGGAGPA</sequence>
<dbReference type="NCBIfam" id="TIGR00711">
    <property type="entry name" value="efflux_EmrB"/>
    <property type="match status" value="1"/>
</dbReference>
<keyword evidence="5 8" id="KW-0812">Transmembrane</keyword>
<feature type="transmembrane region" description="Helical" evidence="8">
    <location>
        <begin position="184"/>
        <end position="207"/>
    </location>
</feature>
<evidence type="ECO:0000256" key="3">
    <source>
        <dbReference type="ARBA" id="ARBA00022448"/>
    </source>
</evidence>
<keyword evidence="4" id="KW-1003">Cell membrane</keyword>
<feature type="transmembrane region" description="Helical" evidence="8">
    <location>
        <begin position="320"/>
        <end position="338"/>
    </location>
</feature>
<feature type="transmembrane region" description="Helical" evidence="8">
    <location>
        <begin position="219"/>
        <end position="237"/>
    </location>
</feature>
<dbReference type="Pfam" id="PF07690">
    <property type="entry name" value="MFS_1"/>
    <property type="match status" value="1"/>
</dbReference>
<evidence type="ECO:0000256" key="6">
    <source>
        <dbReference type="ARBA" id="ARBA00022989"/>
    </source>
</evidence>
<organism evidence="10 11">
    <name type="scientific">Actinoallomurus spadix</name>
    <dbReference type="NCBI Taxonomy" id="79912"/>
    <lineage>
        <taxon>Bacteria</taxon>
        <taxon>Bacillati</taxon>
        <taxon>Actinomycetota</taxon>
        <taxon>Actinomycetes</taxon>
        <taxon>Streptosporangiales</taxon>
        <taxon>Thermomonosporaceae</taxon>
        <taxon>Actinoallomurus</taxon>
    </lineage>
</organism>
<dbReference type="CDD" id="cd17321">
    <property type="entry name" value="MFS_MMR_MDR_like"/>
    <property type="match status" value="1"/>
</dbReference>
<evidence type="ECO:0000256" key="4">
    <source>
        <dbReference type="ARBA" id="ARBA00022475"/>
    </source>
</evidence>
<feature type="transmembrane region" description="Helical" evidence="8">
    <location>
        <begin position="122"/>
        <end position="145"/>
    </location>
</feature>
<keyword evidence="11" id="KW-1185">Reference proteome</keyword>
<dbReference type="PROSITE" id="PS50850">
    <property type="entry name" value="MFS"/>
    <property type="match status" value="1"/>
</dbReference>
<proteinExistence type="inferred from homology"/>
<comment type="similarity">
    <text evidence="2">Belongs to the major facilitator superfamily. EmrB family.</text>
</comment>
<dbReference type="Gene3D" id="1.20.1250.20">
    <property type="entry name" value="MFS general substrate transporter like domains"/>
    <property type="match status" value="1"/>
</dbReference>
<feature type="transmembrane region" description="Helical" evidence="8">
    <location>
        <begin position="447"/>
        <end position="466"/>
    </location>
</feature>
<feature type="transmembrane region" description="Helical" evidence="8">
    <location>
        <begin position="66"/>
        <end position="85"/>
    </location>
</feature>
<comment type="subcellular location">
    <subcellularLocation>
        <location evidence="1">Cell membrane</location>
        <topology evidence="1">Multi-pass membrane protein</topology>
    </subcellularLocation>
</comment>
<comment type="caution">
    <text evidence="10">The sequence shown here is derived from an EMBL/GenBank/DDBJ whole genome shotgun (WGS) entry which is preliminary data.</text>
</comment>
<dbReference type="InterPro" id="IPR004638">
    <property type="entry name" value="EmrB-like"/>
</dbReference>
<evidence type="ECO:0000313" key="11">
    <source>
        <dbReference type="Proteomes" id="UP001501822"/>
    </source>
</evidence>
<keyword evidence="7 8" id="KW-0472">Membrane</keyword>
<reference evidence="10 11" key="1">
    <citation type="journal article" date="2019" name="Int. J. Syst. Evol. Microbiol.">
        <title>The Global Catalogue of Microorganisms (GCM) 10K type strain sequencing project: providing services to taxonomists for standard genome sequencing and annotation.</title>
        <authorList>
            <consortium name="The Broad Institute Genomics Platform"/>
            <consortium name="The Broad Institute Genome Sequencing Center for Infectious Disease"/>
            <person name="Wu L."/>
            <person name="Ma J."/>
        </authorList>
    </citation>
    <scope>NUCLEOTIDE SEQUENCE [LARGE SCALE GENOMIC DNA]</scope>
    <source>
        <strain evidence="10 11">JCM 3146</strain>
    </source>
</reference>